<sequence>MPNKTMGFDSINYLTQDQSTTSDLKFLGSLQGQGDDVMDRTHNKEVTADLRPGSLSTVPPTPPTGQEIKDLIPVPEELFCGKQNRNHDSG</sequence>
<name>A0AAV4ALG6_9GAST</name>
<gene>
    <name evidence="1" type="ORF">PoB_003853100</name>
</gene>
<reference evidence="1 2" key="1">
    <citation type="journal article" date="2021" name="Elife">
        <title>Chloroplast acquisition without the gene transfer in kleptoplastic sea slugs, Plakobranchus ocellatus.</title>
        <authorList>
            <person name="Maeda T."/>
            <person name="Takahashi S."/>
            <person name="Yoshida T."/>
            <person name="Shimamura S."/>
            <person name="Takaki Y."/>
            <person name="Nagai Y."/>
            <person name="Toyoda A."/>
            <person name="Suzuki Y."/>
            <person name="Arimoto A."/>
            <person name="Ishii H."/>
            <person name="Satoh N."/>
            <person name="Nishiyama T."/>
            <person name="Hasebe M."/>
            <person name="Maruyama T."/>
            <person name="Minagawa J."/>
            <person name="Obokata J."/>
            <person name="Shigenobu S."/>
        </authorList>
    </citation>
    <scope>NUCLEOTIDE SEQUENCE [LARGE SCALE GENOMIC DNA]</scope>
</reference>
<keyword evidence="2" id="KW-1185">Reference proteome</keyword>
<proteinExistence type="predicted"/>
<evidence type="ECO:0000313" key="1">
    <source>
        <dbReference type="EMBL" id="GFO12026.1"/>
    </source>
</evidence>
<protein>
    <submittedName>
        <fullName evidence="1">Uncharacterized protein</fullName>
    </submittedName>
</protein>
<dbReference type="Proteomes" id="UP000735302">
    <property type="component" value="Unassembled WGS sequence"/>
</dbReference>
<organism evidence="1 2">
    <name type="scientific">Plakobranchus ocellatus</name>
    <dbReference type="NCBI Taxonomy" id="259542"/>
    <lineage>
        <taxon>Eukaryota</taxon>
        <taxon>Metazoa</taxon>
        <taxon>Spiralia</taxon>
        <taxon>Lophotrochozoa</taxon>
        <taxon>Mollusca</taxon>
        <taxon>Gastropoda</taxon>
        <taxon>Heterobranchia</taxon>
        <taxon>Euthyneura</taxon>
        <taxon>Panpulmonata</taxon>
        <taxon>Sacoglossa</taxon>
        <taxon>Placobranchoidea</taxon>
        <taxon>Plakobranchidae</taxon>
        <taxon>Plakobranchus</taxon>
    </lineage>
</organism>
<dbReference type="EMBL" id="BLXT01004368">
    <property type="protein sequence ID" value="GFO12026.1"/>
    <property type="molecule type" value="Genomic_DNA"/>
</dbReference>
<accession>A0AAV4ALG6</accession>
<evidence type="ECO:0000313" key="2">
    <source>
        <dbReference type="Proteomes" id="UP000735302"/>
    </source>
</evidence>
<dbReference type="AlphaFoldDB" id="A0AAV4ALG6"/>
<comment type="caution">
    <text evidence="1">The sequence shown here is derived from an EMBL/GenBank/DDBJ whole genome shotgun (WGS) entry which is preliminary data.</text>
</comment>